<dbReference type="Pfam" id="PF00664">
    <property type="entry name" value="ABC_membrane"/>
    <property type="match status" value="1"/>
</dbReference>
<gene>
    <name evidence="7" type="ORF">GPUH_LOCUS1304</name>
</gene>
<dbReference type="PANTHER" id="PTHR24221">
    <property type="entry name" value="ATP-BINDING CASSETTE SUB-FAMILY B"/>
    <property type="match status" value="1"/>
</dbReference>
<evidence type="ECO:0000256" key="3">
    <source>
        <dbReference type="ARBA" id="ARBA00022989"/>
    </source>
</evidence>
<evidence type="ECO:0000256" key="5">
    <source>
        <dbReference type="SAM" id="Phobius"/>
    </source>
</evidence>
<dbReference type="AlphaFoldDB" id="A0A183CXW3"/>
<organism evidence="9">
    <name type="scientific">Gongylonema pulchrum</name>
    <dbReference type="NCBI Taxonomy" id="637853"/>
    <lineage>
        <taxon>Eukaryota</taxon>
        <taxon>Metazoa</taxon>
        <taxon>Ecdysozoa</taxon>
        <taxon>Nematoda</taxon>
        <taxon>Chromadorea</taxon>
        <taxon>Rhabditida</taxon>
        <taxon>Spirurina</taxon>
        <taxon>Spiruromorpha</taxon>
        <taxon>Spiruroidea</taxon>
        <taxon>Gongylonematidae</taxon>
        <taxon>Gongylonema</taxon>
    </lineage>
</organism>
<evidence type="ECO:0000256" key="1">
    <source>
        <dbReference type="ARBA" id="ARBA00004141"/>
    </source>
</evidence>
<protein>
    <submittedName>
        <fullName evidence="9">ABC transmembrane type-1 domain-containing protein</fullName>
    </submittedName>
</protein>
<dbReference type="EMBL" id="UYRT01001526">
    <property type="protein sequence ID" value="VDK29773.1"/>
    <property type="molecule type" value="Genomic_DNA"/>
</dbReference>
<dbReference type="Proteomes" id="UP000271098">
    <property type="component" value="Unassembled WGS sequence"/>
</dbReference>
<keyword evidence="2 5" id="KW-0812">Transmembrane</keyword>
<dbReference type="GO" id="GO:0005774">
    <property type="term" value="C:vacuolar membrane"/>
    <property type="evidence" value="ECO:0007669"/>
    <property type="project" value="TreeGrafter"/>
</dbReference>
<dbReference type="GO" id="GO:0005524">
    <property type="term" value="F:ATP binding"/>
    <property type="evidence" value="ECO:0007669"/>
    <property type="project" value="InterPro"/>
</dbReference>
<dbReference type="Gene3D" id="1.20.1560.10">
    <property type="entry name" value="ABC transporter type 1, transmembrane domain"/>
    <property type="match status" value="1"/>
</dbReference>
<dbReference type="GO" id="GO:0015439">
    <property type="term" value="F:ABC-type heme transporter activity"/>
    <property type="evidence" value="ECO:0007669"/>
    <property type="project" value="TreeGrafter"/>
</dbReference>
<feature type="domain" description="ABC transmembrane type-1" evidence="6">
    <location>
        <begin position="43"/>
        <end position="212"/>
    </location>
</feature>
<dbReference type="InterPro" id="IPR039421">
    <property type="entry name" value="Type_1_exporter"/>
</dbReference>
<evidence type="ECO:0000259" key="6">
    <source>
        <dbReference type="PROSITE" id="PS50929"/>
    </source>
</evidence>
<dbReference type="InterPro" id="IPR011527">
    <property type="entry name" value="ABC1_TM_dom"/>
</dbReference>
<evidence type="ECO:0000313" key="7">
    <source>
        <dbReference type="EMBL" id="VDK29773.1"/>
    </source>
</evidence>
<dbReference type="OrthoDB" id="6500128at2759"/>
<feature type="transmembrane region" description="Helical" evidence="5">
    <location>
        <begin position="69"/>
        <end position="89"/>
    </location>
</feature>
<evidence type="ECO:0000313" key="8">
    <source>
        <dbReference type="Proteomes" id="UP000271098"/>
    </source>
</evidence>
<dbReference type="PROSITE" id="PS50929">
    <property type="entry name" value="ABC_TM1F"/>
    <property type="match status" value="1"/>
</dbReference>
<feature type="transmembrane region" description="Helical" evidence="5">
    <location>
        <begin position="42"/>
        <end position="63"/>
    </location>
</feature>
<dbReference type="InterPro" id="IPR036640">
    <property type="entry name" value="ABC1_TM_sf"/>
</dbReference>
<proteinExistence type="predicted"/>
<evidence type="ECO:0000256" key="2">
    <source>
        <dbReference type="ARBA" id="ARBA00022692"/>
    </source>
</evidence>
<evidence type="ECO:0000256" key="4">
    <source>
        <dbReference type="ARBA" id="ARBA00023136"/>
    </source>
</evidence>
<reference evidence="7 8" key="2">
    <citation type="submission" date="2018-11" db="EMBL/GenBank/DDBJ databases">
        <authorList>
            <consortium name="Pathogen Informatics"/>
        </authorList>
    </citation>
    <scope>NUCLEOTIDE SEQUENCE [LARGE SCALE GENOMIC DNA]</scope>
</reference>
<sequence length="212" mass="24466">MIGTNRLQRIPNEVLRARHGVKHIIEAMYTRKKNLAGHVARIYFVFNILPTILDIIIAIIFFFVTFNVYFGLLVLFAMTVYLVLTITITEWRTKFRREMNDKENFSRSIGVDSLLNYETVKYYNAEELEVNRFANSVKQFQQAEWRSNASLSLLNLSQNATIGVGLVIGSLLVAYLISVDQKSSLTAGDYVLFTTYMLQLYTPLNFFGTVYR</sequence>
<feature type="transmembrane region" description="Helical" evidence="5">
    <location>
        <begin position="160"/>
        <end position="178"/>
    </location>
</feature>
<feature type="transmembrane region" description="Helical" evidence="5">
    <location>
        <begin position="190"/>
        <end position="211"/>
    </location>
</feature>
<name>A0A183CXW3_9BILA</name>
<evidence type="ECO:0000313" key="9">
    <source>
        <dbReference type="WBParaSite" id="GPUH_0000130401-mRNA-1"/>
    </source>
</evidence>
<keyword evidence="4 5" id="KW-0472">Membrane</keyword>
<keyword evidence="8" id="KW-1185">Reference proteome</keyword>
<comment type="subcellular location">
    <subcellularLocation>
        <location evidence="1">Membrane</location>
        <topology evidence="1">Multi-pass membrane protein</topology>
    </subcellularLocation>
</comment>
<dbReference type="GO" id="GO:0020037">
    <property type="term" value="F:heme binding"/>
    <property type="evidence" value="ECO:0007669"/>
    <property type="project" value="TreeGrafter"/>
</dbReference>
<keyword evidence="3 5" id="KW-1133">Transmembrane helix</keyword>
<dbReference type="PANTHER" id="PTHR24221:SF654">
    <property type="entry name" value="ATP-BINDING CASSETTE SUB-FAMILY B MEMBER 6"/>
    <property type="match status" value="1"/>
</dbReference>
<dbReference type="WBParaSite" id="GPUH_0000130401-mRNA-1">
    <property type="protein sequence ID" value="GPUH_0000130401-mRNA-1"/>
    <property type="gene ID" value="GPUH_0000130401"/>
</dbReference>
<dbReference type="SUPFAM" id="SSF90123">
    <property type="entry name" value="ABC transporter transmembrane region"/>
    <property type="match status" value="1"/>
</dbReference>
<accession>A0A183CXW3</accession>
<reference evidence="9" key="1">
    <citation type="submission" date="2016-06" db="UniProtKB">
        <authorList>
            <consortium name="WormBaseParasite"/>
        </authorList>
    </citation>
    <scope>IDENTIFICATION</scope>
</reference>